<sequence>MKKITIKELVAFRRKSDRNRKNFAFKLRNREEKRIDENDLKNEGGGDYWITSTSCIYNVFKYESDELYDSKIEELRSRFENVDNRRTQSMYLRNIEILTSFKDFDFEDSKPSCDLKYQKVPKSFKILTVDNFPLFVNPSLLFSFERNGKNLIGAIWLIPQLSGFTKPELGMFCEILHKFLIKNYGDTYQISEDYCIAIDTYNAQKVSFTELLNGDFPFLIDNTLDEIKKI</sequence>
<comment type="caution">
    <text evidence="1">The sequence shown here is derived from an EMBL/GenBank/DDBJ whole genome shotgun (WGS) entry which is preliminary data.</text>
</comment>
<evidence type="ECO:0000313" key="2">
    <source>
        <dbReference type="EMBL" id="OXA91776.1"/>
    </source>
</evidence>
<dbReference type="Proteomes" id="UP000198302">
    <property type="component" value="Unassembled WGS sequence"/>
</dbReference>
<evidence type="ECO:0000313" key="4">
    <source>
        <dbReference type="Proteomes" id="UP000198302"/>
    </source>
</evidence>
<dbReference type="EMBL" id="MUGX01000002">
    <property type="protein sequence ID" value="OXA91776.1"/>
    <property type="molecule type" value="Genomic_DNA"/>
</dbReference>
<name>A0A0D0ETA1_9FLAO</name>
<dbReference type="EMBL" id="JPRK01000013">
    <property type="protein sequence ID" value="KIO51743.1"/>
    <property type="molecule type" value="Genomic_DNA"/>
</dbReference>
<evidence type="ECO:0000313" key="3">
    <source>
        <dbReference type="Proteomes" id="UP000032061"/>
    </source>
</evidence>
<accession>A0A0D0ETA1</accession>
<dbReference type="STRING" id="37752.IW18_15865"/>
<reference evidence="1 3" key="1">
    <citation type="submission" date="2015-01" db="EMBL/GenBank/DDBJ databases">
        <title>Genome of Flavobacterium hibernum DSM 12611.</title>
        <authorList>
            <person name="Stropko S.J."/>
            <person name="Pipes S.E."/>
            <person name="Newman J.D."/>
        </authorList>
    </citation>
    <scope>NUCLEOTIDE SEQUENCE [LARGE SCALE GENOMIC DNA]</scope>
    <source>
        <strain evidence="1 3">DSM 12611</strain>
    </source>
</reference>
<organism evidence="1 3">
    <name type="scientific">Flavobacterium hibernum</name>
    <dbReference type="NCBI Taxonomy" id="37752"/>
    <lineage>
        <taxon>Bacteria</taxon>
        <taxon>Pseudomonadati</taxon>
        <taxon>Bacteroidota</taxon>
        <taxon>Flavobacteriia</taxon>
        <taxon>Flavobacteriales</taxon>
        <taxon>Flavobacteriaceae</taxon>
        <taxon>Flavobacterium</taxon>
    </lineage>
</organism>
<dbReference type="AlphaFoldDB" id="A0A0D0ETA1"/>
<proteinExistence type="predicted"/>
<dbReference type="OrthoDB" id="660153at2"/>
<evidence type="ECO:0000313" key="1">
    <source>
        <dbReference type="EMBL" id="KIO51743.1"/>
    </source>
</evidence>
<dbReference type="RefSeq" id="WP_041518870.1">
    <property type="nucleotide sequence ID" value="NZ_JPRK01000013.1"/>
</dbReference>
<keyword evidence="4" id="KW-1185">Reference proteome</keyword>
<gene>
    <name evidence="2" type="ORF">B0A73_00640</name>
    <name evidence="1" type="ORF">IW18_15865</name>
</gene>
<reference evidence="2 4" key="2">
    <citation type="submission" date="2016-11" db="EMBL/GenBank/DDBJ databases">
        <title>Whole genomes of Flavobacteriaceae.</title>
        <authorList>
            <person name="Stine C."/>
            <person name="Li C."/>
            <person name="Tadesse D."/>
        </authorList>
    </citation>
    <scope>NUCLEOTIDE SEQUENCE [LARGE SCALE GENOMIC DNA]</scope>
    <source>
        <strain evidence="2 4">ATCC 51468</strain>
    </source>
</reference>
<dbReference type="Proteomes" id="UP000032061">
    <property type="component" value="Unassembled WGS sequence"/>
</dbReference>
<protein>
    <submittedName>
        <fullName evidence="1">Uncharacterized protein</fullName>
    </submittedName>
</protein>